<feature type="compositionally biased region" description="Low complexity" evidence="1">
    <location>
        <begin position="16"/>
        <end position="46"/>
    </location>
</feature>
<name>G0S686_CHATD</name>
<evidence type="ECO:0000313" key="3">
    <source>
        <dbReference type="Proteomes" id="UP000008066"/>
    </source>
</evidence>
<feature type="compositionally biased region" description="Basic residues" evidence="1">
    <location>
        <begin position="207"/>
        <end position="217"/>
    </location>
</feature>
<dbReference type="RefSeq" id="XP_006693046.1">
    <property type="nucleotide sequence ID" value="XM_006692983.1"/>
</dbReference>
<feature type="region of interest" description="Disordered" evidence="1">
    <location>
        <begin position="1"/>
        <end position="67"/>
    </location>
</feature>
<sequence>MFDPPAALLQPFMLQPPRAATPASTRSSTPSITLPSLKPSPITIPSSPRPPIEILPRGSSISPASESHLTLDAQTAVKIARAALAAVPTLTPAMSATSQSTNHTSHNVVVPGLWMPSVPEQASAEVPTQASVTEEALTKEETPKKKRKKHAASQEEPVEEELLKKRQNTVIVAPKEPPAQGEPPKKKCNTHTIAPRNMLHSRSPYNLRRRKQCAGQE</sequence>
<accession>G0S686</accession>
<dbReference type="GeneID" id="18256624"/>
<organism evidence="3">
    <name type="scientific">Chaetomium thermophilum (strain DSM 1495 / CBS 144.50 / IMI 039719)</name>
    <name type="common">Thermochaetoides thermophila</name>
    <dbReference type="NCBI Taxonomy" id="759272"/>
    <lineage>
        <taxon>Eukaryota</taxon>
        <taxon>Fungi</taxon>
        <taxon>Dikarya</taxon>
        <taxon>Ascomycota</taxon>
        <taxon>Pezizomycotina</taxon>
        <taxon>Sordariomycetes</taxon>
        <taxon>Sordariomycetidae</taxon>
        <taxon>Sordariales</taxon>
        <taxon>Chaetomiaceae</taxon>
        <taxon>Thermochaetoides</taxon>
    </lineage>
</organism>
<evidence type="ECO:0000256" key="1">
    <source>
        <dbReference type="SAM" id="MobiDB-lite"/>
    </source>
</evidence>
<dbReference type="Proteomes" id="UP000008066">
    <property type="component" value="Unassembled WGS sequence"/>
</dbReference>
<feature type="region of interest" description="Disordered" evidence="1">
    <location>
        <begin position="120"/>
        <end position="217"/>
    </location>
</feature>
<dbReference type="KEGG" id="cthr:CTHT_0025860"/>
<gene>
    <name evidence="2" type="ORF">CTHT_0025860</name>
</gene>
<dbReference type="EMBL" id="GL988041">
    <property type="protein sequence ID" value="EGS20750.1"/>
    <property type="molecule type" value="Genomic_DNA"/>
</dbReference>
<dbReference type="HOGENOM" id="CLU_1272141_0_0_1"/>
<reference evidence="2 3" key="1">
    <citation type="journal article" date="2011" name="Cell">
        <title>Insight into structure and assembly of the nuclear pore complex by utilizing the genome of a eukaryotic thermophile.</title>
        <authorList>
            <person name="Amlacher S."/>
            <person name="Sarges P."/>
            <person name="Flemming D."/>
            <person name="van Noort V."/>
            <person name="Kunze R."/>
            <person name="Devos D.P."/>
            <person name="Arumugam M."/>
            <person name="Bork P."/>
            <person name="Hurt E."/>
        </authorList>
    </citation>
    <scope>NUCLEOTIDE SEQUENCE [LARGE SCALE GENOMIC DNA]</scope>
    <source>
        <strain evidence="3">DSM 1495 / CBS 144.50 / IMI 039719</strain>
    </source>
</reference>
<dbReference type="AlphaFoldDB" id="G0S686"/>
<keyword evidence="3" id="KW-1185">Reference proteome</keyword>
<protein>
    <submittedName>
        <fullName evidence="2">Uncharacterized protein</fullName>
    </submittedName>
</protein>
<evidence type="ECO:0000313" key="2">
    <source>
        <dbReference type="EMBL" id="EGS20750.1"/>
    </source>
</evidence>
<proteinExistence type="predicted"/>